<dbReference type="PROSITE" id="PS00107">
    <property type="entry name" value="PROTEIN_KINASE_ATP"/>
    <property type="match status" value="1"/>
</dbReference>
<evidence type="ECO:0000256" key="2">
    <source>
        <dbReference type="ARBA" id="ARBA00022527"/>
    </source>
</evidence>
<keyword evidence="6 7" id="KW-0067">ATP-binding</keyword>
<name>A0A3S5FC79_9PLAT</name>
<dbReference type="Proteomes" id="UP000784294">
    <property type="component" value="Unassembled WGS sequence"/>
</dbReference>
<protein>
    <recommendedName>
        <fullName evidence="10">Protein kinase domain-containing protein</fullName>
    </recommendedName>
</protein>
<dbReference type="GO" id="GO:0005737">
    <property type="term" value="C:cytoplasm"/>
    <property type="evidence" value="ECO:0007669"/>
    <property type="project" value="TreeGrafter"/>
</dbReference>
<dbReference type="AlphaFoldDB" id="A0A3S5FC79"/>
<evidence type="ECO:0000256" key="3">
    <source>
        <dbReference type="ARBA" id="ARBA00022679"/>
    </source>
</evidence>
<feature type="binding site" evidence="7">
    <location>
        <position position="111"/>
    </location>
    <ligand>
        <name>ATP</name>
        <dbReference type="ChEBI" id="CHEBI:30616"/>
    </ligand>
</feature>
<dbReference type="EMBL" id="CAAALY010010030">
    <property type="protein sequence ID" value="VEL10816.1"/>
    <property type="molecule type" value="Genomic_DNA"/>
</dbReference>
<dbReference type="InterPro" id="IPR017441">
    <property type="entry name" value="Protein_kinase_ATP_BS"/>
</dbReference>
<proteinExistence type="inferred from homology"/>
<dbReference type="GO" id="GO:0005856">
    <property type="term" value="C:cytoskeleton"/>
    <property type="evidence" value="ECO:0007669"/>
    <property type="project" value="TreeGrafter"/>
</dbReference>
<gene>
    <name evidence="8" type="ORF">PXEA_LOCUS4256</name>
</gene>
<dbReference type="PANTHER" id="PTHR24058:SF22">
    <property type="entry name" value="DUAL SPECIFICITY TYROSINE-PHOSPHORYLATION-REGULATED KINASE 4"/>
    <property type="match status" value="1"/>
</dbReference>
<evidence type="ECO:0000313" key="8">
    <source>
        <dbReference type="EMBL" id="VEL10816.1"/>
    </source>
</evidence>
<evidence type="ECO:0008006" key="10">
    <source>
        <dbReference type="Google" id="ProtNLM"/>
    </source>
</evidence>
<keyword evidence="3" id="KW-0808">Transferase</keyword>
<dbReference type="GO" id="GO:0004674">
    <property type="term" value="F:protein serine/threonine kinase activity"/>
    <property type="evidence" value="ECO:0007669"/>
    <property type="project" value="UniProtKB-KW"/>
</dbReference>
<evidence type="ECO:0000256" key="5">
    <source>
        <dbReference type="ARBA" id="ARBA00022777"/>
    </source>
</evidence>
<comment type="similarity">
    <text evidence="1">Belongs to the protein kinase superfamily. CMGC Ser/Thr protein kinase family. MNB/DYRK subfamily.</text>
</comment>
<sequence>MQVYLDFWSVSKSQLQGPSDGLKRGQDRETNRESLRQVTHFQRHDWLFHLLLLFPIGGASPIFNDEENCYRIVKHDHIAYRFEILYSLGKGSFGQVVAALDHRSGDTVAIKIVRTEPRFTRQDLHCVHSFEFTSDKVFCRFLSETALRSGVAMFSSQPNVSTEAGRKHGHCVESASPSDRYRQKGLGPIMKRCLHRPTPRQLGLFEKDFADNICIPLHYIRCTHIHTILHISRQTWPNIFLSAKLQSSSPLVCILSVLCSSRPVKGMQTRAEVANLRHQDDHLEMATSKLGQTNLPRSLSSVKEFGCSSGIGPMTNQATLRKGRREKESHSRTTDKRDVLIYDCQLKRVSNTLNICLSAAVADWRSWEQRLNGYLHGAV</sequence>
<dbReference type="PANTHER" id="PTHR24058">
    <property type="entry name" value="DUAL SPECIFICITY PROTEIN KINASE"/>
    <property type="match status" value="1"/>
</dbReference>
<keyword evidence="9" id="KW-1185">Reference proteome</keyword>
<comment type="caution">
    <text evidence="8">The sequence shown here is derived from an EMBL/GenBank/DDBJ whole genome shotgun (WGS) entry which is preliminary data.</text>
</comment>
<reference evidence="8" key="1">
    <citation type="submission" date="2018-11" db="EMBL/GenBank/DDBJ databases">
        <authorList>
            <consortium name="Pathogen Informatics"/>
        </authorList>
    </citation>
    <scope>NUCLEOTIDE SEQUENCE</scope>
</reference>
<dbReference type="OrthoDB" id="9332038at2759"/>
<dbReference type="SUPFAM" id="SSF56112">
    <property type="entry name" value="Protein kinase-like (PK-like)"/>
    <property type="match status" value="1"/>
</dbReference>
<evidence type="ECO:0000256" key="6">
    <source>
        <dbReference type="ARBA" id="ARBA00022840"/>
    </source>
</evidence>
<keyword evidence="2" id="KW-0723">Serine/threonine-protein kinase</keyword>
<evidence type="ECO:0000256" key="1">
    <source>
        <dbReference type="ARBA" id="ARBA00008867"/>
    </source>
</evidence>
<evidence type="ECO:0000313" key="9">
    <source>
        <dbReference type="Proteomes" id="UP000784294"/>
    </source>
</evidence>
<evidence type="ECO:0000256" key="4">
    <source>
        <dbReference type="ARBA" id="ARBA00022741"/>
    </source>
</evidence>
<dbReference type="InterPro" id="IPR011009">
    <property type="entry name" value="Kinase-like_dom_sf"/>
</dbReference>
<keyword evidence="4 7" id="KW-0547">Nucleotide-binding</keyword>
<dbReference type="Gene3D" id="3.30.200.20">
    <property type="entry name" value="Phosphorylase Kinase, domain 1"/>
    <property type="match status" value="1"/>
</dbReference>
<dbReference type="GO" id="GO:0005524">
    <property type="term" value="F:ATP binding"/>
    <property type="evidence" value="ECO:0007669"/>
    <property type="project" value="UniProtKB-UniRule"/>
</dbReference>
<keyword evidence="5" id="KW-0418">Kinase</keyword>
<evidence type="ECO:0000256" key="7">
    <source>
        <dbReference type="PROSITE-ProRule" id="PRU10141"/>
    </source>
</evidence>
<dbReference type="InterPro" id="IPR050494">
    <property type="entry name" value="Ser_Thr_dual-spec_kinase"/>
</dbReference>
<organism evidence="8 9">
    <name type="scientific">Protopolystoma xenopodis</name>
    <dbReference type="NCBI Taxonomy" id="117903"/>
    <lineage>
        <taxon>Eukaryota</taxon>
        <taxon>Metazoa</taxon>
        <taxon>Spiralia</taxon>
        <taxon>Lophotrochozoa</taxon>
        <taxon>Platyhelminthes</taxon>
        <taxon>Monogenea</taxon>
        <taxon>Polyopisthocotylea</taxon>
        <taxon>Polystomatidea</taxon>
        <taxon>Polystomatidae</taxon>
        <taxon>Protopolystoma</taxon>
    </lineage>
</organism>
<accession>A0A3S5FC79</accession>